<evidence type="ECO:0000313" key="10">
    <source>
        <dbReference type="EMBL" id="MBF4474461.1"/>
    </source>
</evidence>
<keyword evidence="11" id="KW-1185">Reference proteome</keyword>
<reference evidence="10" key="4">
    <citation type="submission" date="2020-10" db="EMBL/GenBank/DDBJ databases">
        <title>Dehalococcoides mccartyi of a TCE/Cr reducing biochatode.</title>
        <authorList>
            <person name="Matturro B."/>
        </authorList>
    </citation>
    <scope>NUCLEOTIDE SEQUENCE</scope>
    <source>
        <strain evidence="10">Bin2</strain>
    </source>
</reference>
<dbReference type="NCBIfam" id="NF003079">
    <property type="entry name" value="PRK04005.1"/>
    <property type="match status" value="1"/>
</dbReference>
<dbReference type="PROSITE" id="PS00475">
    <property type="entry name" value="RIBOSOMAL_L15"/>
    <property type="match status" value="1"/>
</dbReference>
<dbReference type="EMBL" id="CP006933">
    <property type="protein sequence ID" value="AIS31199.1"/>
    <property type="molecule type" value="Genomic_DNA"/>
</dbReference>
<dbReference type="GO" id="GO:0003735">
    <property type="term" value="F:structural constituent of ribosome"/>
    <property type="evidence" value="ECO:0007669"/>
    <property type="project" value="InterPro"/>
</dbReference>
<feature type="domain" description="Large ribosomal subunit protein uL15/eL18" evidence="6">
    <location>
        <begin position="3"/>
        <end position="115"/>
    </location>
</feature>
<dbReference type="PANTHER" id="PTHR10934">
    <property type="entry name" value="60S RIBOSOMAL PROTEIN L18"/>
    <property type="match status" value="1"/>
</dbReference>
<evidence type="ECO:0000313" key="9">
    <source>
        <dbReference type="EMBL" id="CEL25045.1"/>
    </source>
</evidence>
<dbReference type="GO" id="GO:0003723">
    <property type="term" value="F:RNA binding"/>
    <property type="evidence" value="ECO:0007669"/>
    <property type="project" value="TreeGrafter"/>
</dbReference>
<evidence type="ECO:0000313" key="7">
    <source>
        <dbReference type="EMBL" id="AIS31199.1"/>
    </source>
</evidence>
<dbReference type="Proteomes" id="UP000029661">
    <property type="component" value="Chromosome"/>
</dbReference>
<dbReference type="HAMAP" id="MF_00329">
    <property type="entry name" value="Ribosomal_eL18"/>
    <property type="match status" value="1"/>
</dbReference>
<dbReference type="InterPro" id="IPR000039">
    <property type="entry name" value="Ribosomal_eL18"/>
</dbReference>
<dbReference type="GeneID" id="26739651"/>
<keyword evidence="3 5" id="KW-0687">Ribonucleoprotein</keyword>
<dbReference type="EMBL" id="LN515531">
    <property type="protein sequence ID" value="CEA12663.1"/>
    <property type="molecule type" value="Genomic_DNA"/>
</dbReference>
<name>A0A090I168_METFO</name>
<organism evidence="8">
    <name type="scientific">Methanobacterium formicicum</name>
    <dbReference type="NCBI Taxonomy" id="2162"/>
    <lineage>
        <taxon>Archaea</taxon>
        <taxon>Methanobacteriati</taxon>
        <taxon>Methanobacteriota</taxon>
        <taxon>Methanomada group</taxon>
        <taxon>Methanobacteria</taxon>
        <taxon>Methanobacteriales</taxon>
        <taxon>Methanobacteriaceae</taxon>
        <taxon>Methanobacterium</taxon>
    </lineage>
</organism>
<dbReference type="RefSeq" id="WP_048071974.1">
    <property type="nucleotide sequence ID" value="NZ_CP006933.1"/>
</dbReference>
<evidence type="ECO:0000259" key="6">
    <source>
        <dbReference type="Pfam" id="PF17135"/>
    </source>
</evidence>
<reference evidence="8" key="2">
    <citation type="submission" date="2014-08" db="EMBL/GenBank/DDBJ databases">
        <authorList>
            <person name="Wibberg D."/>
        </authorList>
    </citation>
    <scope>NUCLEOTIDE SEQUENCE</scope>
</reference>
<accession>A0A090I168</accession>
<reference evidence="9" key="3">
    <citation type="submission" date="2014-09" db="EMBL/GenBank/DDBJ databases">
        <authorList>
            <person name="Bishop-Lilly K.A."/>
            <person name="Broomall S.M."/>
            <person name="Chain P.S."/>
            <person name="Chertkov O."/>
            <person name="Coyne S.R."/>
            <person name="Daligault H.E."/>
            <person name="Davenport K.W."/>
            <person name="Erkkila T."/>
            <person name="Frey K.G."/>
            <person name="Gibbons H.S."/>
            <person name="Gu W."/>
            <person name="Jaissle J."/>
            <person name="Johnson S.L."/>
            <person name="Koroleva G.I."/>
            <person name="Ladner J.T."/>
            <person name="Lo C.-C."/>
            <person name="Minogue T.D."/>
            <person name="Munk C."/>
            <person name="Palacios G.F."/>
            <person name="Redden C.L."/>
            <person name="Rosenzweig C.N."/>
            <person name="Scholz M.B."/>
            <person name="Teshima H."/>
            <person name="Xu Y."/>
        </authorList>
    </citation>
    <scope>NUCLEOTIDE SEQUENCE</scope>
    <source>
        <strain evidence="9">Mb9</strain>
    </source>
</reference>
<dbReference type="GO" id="GO:0022625">
    <property type="term" value="C:cytosolic large ribosomal subunit"/>
    <property type="evidence" value="ECO:0007669"/>
    <property type="project" value="TreeGrafter"/>
</dbReference>
<dbReference type="Proteomes" id="UP000606900">
    <property type="component" value="Unassembled WGS sequence"/>
</dbReference>
<dbReference type="AlphaFoldDB" id="A0A090I168"/>
<dbReference type="InterPro" id="IPR036227">
    <property type="entry name" value="Ribosomal_uL15/eL18_sf"/>
</dbReference>
<dbReference type="Gene3D" id="3.100.10.10">
    <property type="match status" value="1"/>
</dbReference>
<dbReference type="EMBL" id="LN734822">
    <property type="protein sequence ID" value="CEL25045.1"/>
    <property type="molecule type" value="Genomic_DNA"/>
</dbReference>
<evidence type="ECO:0000256" key="3">
    <source>
        <dbReference type="ARBA" id="ARBA00023274"/>
    </source>
</evidence>
<keyword evidence="2 5" id="KW-0689">Ribosomal protein</keyword>
<sequence length="116" mass="12848">MKTNPQINQLIRILKEKARQEEAPLWKDLARRLEKPTRRQAEVNLSSINRNTAEDEIVLVPGKVLGSGALDHKVQVAALDFSQQAAEKIVDAGGKCLDITLLLEENPKGSGVRIIQ</sequence>
<evidence type="ECO:0000313" key="8">
    <source>
        <dbReference type="EMBL" id="CEA12663.1"/>
    </source>
</evidence>
<protein>
    <recommendedName>
        <fullName evidence="4 5">Large ribosomal subunit protein eL18</fullName>
    </recommendedName>
</protein>
<dbReference type="Proteomes" id="UP000062768">
    <property type="component" value="Chromosome I"/>
</dbReference>
<evidence type="ECO:0000256" key="1">
    <source>
        <dbReference type="ARBA" id="ARBA00006815"/>
    </source>
</evidence>
<dbReference type="KEGG" id="mfc:BRM9_0372"/>
<dbReference type="EMBL" id="JADIIL010000013">
    <property type="protein sequence ID" value="MBF4474461.1"/>
    <property type="molecule type" value="Genomic_DNA"/>
</dbReference>
<dbReference type="Pfam" id="PF17135">
    <property type="entry name" value="Ribosomal_L18"/>
    <property type="match status" value="1"/>
</dbReference>
<dbReference type="KEGG" id="mfi:DSM1535_0299"/>
<gene>
    <name evidence="5" type="primary">rpl18e</name>
    <name evidence="7" type="ORF">BRM9_0372</name>
    <name evidence="8" type="ORF">DSM1535_0299</name>
    <name evidence="10" type="ORF">ISP06_03180</name>
    <name evidence="9" type="ORF">MB9_1408</name>
</gene>
<dbReference type="PANTHER" id="PTHR10934:SF2">
    <property type="entry name" value="LARGE RIBOSOMAL SUBUNIT PROTEIN EL18"/>
    <property type="match status" value="1"/>
</dbReference>
<dbReference type="InterPro" id="IPR022947">
    <property type="entry name" value="Ribosomal_eL18_arc"/>
</dbReference>
<dbReference type="FunFam" id="3.100.10.10:FF:000013">
    <property type="entry name" value="50S ribosomal protein L18e"/>
    <property type="match status" value="1"/>
</dbReference>
<dbReference type="InterPro" id="IPR021131">
    <property type="entry name" value="Ribosomal_uL15/eL18"/>
</dbReference>
<dbReference type="GO" id="GO:0006412">
    <property type="term" value="P:translation"/>
    <property type="evidence" value="ECO:0007669"/>
    <property type="project" value="UniProtKB-UniRule"/>
</dbReference>
<proteinExistence type="inferred from homology"/>
<dbReference type="OrthoDB" id="11309at2157"/>
<reference evidence="7" key="1">
    <citation type="submission" date="2013-12" db="EMBL/GenBank/DDBJ databases">
        <title>The complete genome sequence of Methanobacterium sp. BRM9.</title>
        <authorList>
            <consortium name="Pastoral Greenhouse Gas Research Consortium"/>
            <person name="Kelly W.J."/>
            <person name="Leahy S.C."/>
            <person name="Perry R."/>
            <person name="Li D."/>
            <person name="Altermann E."/>
            <person name="Lambie S.C."/>
            <person name="Attwood G.T."/>
        </authorList>
    </citation>
    <scope>NUCLEOTIDE SEQUENCE [LARGE SCALE GENOMIC DNA]</scope>
    <source>
        <strain evidence="7">BRM9</strain>
    </source>
</reference>
<dbReference type="PATRIC" id="fig|2162.10.peg.1471"/>
<comment type="similarity">
    <text evidence="1 5">Belongs to the eukaryotic ribosomal protein eL18 family.</text>
</comment>
<evidence type="ECO:0000256" key="2">
    <source>
        <dbReference type="ARBA" id="ARBA00022980"/>
    </source>
</evidence>
<dbReference type="SUPFAM" id="SSF52080">
    <property type="entry name" value="Ribosomal proteins L15p and L18e"/>
    <property type="match status" value="1"/>
</dbReference>
<evidence type="ECO:0000256" key="5">
    <source>
        <dbReference type="HAMAP-Rule" id="MF_00329"/>
    </source>
</evidence>
<evidence type="ECO:0000313" key="11">
    <source>
        <dbReference type="Proteomes" id="UP000062768"/>
    </source>
</evidence>
<dbReference type="STRING" id="2162.BRM9_0372"/>
<dbReference type="InterPro" id="IPR001196">
    <property type="entry name" value="Ribosomal_uL15_CS"/>
</dbReference>
<evidence type="ECO:0000256" key="4">
    <source>
        <dbReference type="ARBA" id="ARBA00035218"/>
    </source>
</evidence>